<dbReference type="AlphaFoldDB" id="A0AAD5L2R1"/>
<keyword evidence="1" id="KW-0175">Coiled coil</keyword>
<proteinExistence type="predicted"/>
<keyword evidence="3" id="KW-1185">Reference proteome</keyword>
<feature type="coiled-coil region" evidence="1">
    <location>
        <begin position="104"/>
        <end position="145"/>
    </location>
</feature>
<comment type="caution">
    <text evidence="2">The sequence shown here is derived from an EMBL/GenBank/DDBJ whole genome shotgun (WGS) entry which is preliminary data.</text>
</comment>
<organism evidence="2 3">
    <name type="scientific">Daphnia sinensis</name>
    <dbReference type="NCBI Taxonomy" id="1820382"/>
    <lineage>
        <taxon>Eukaryota</taxon>
        <taxon>Metazoa</taxon>
        <taxon>Ecdysozoa</taxon>
        <taxon>Arthropoda</taxon>
        <taxon>Crustacea</taxon>
        <taxon>Branchiopoda</taxon>
        <taxon>Diplostraca</taxon>
        <taxon>Cladocera</taxon>
        <taxon>Anomopoda</taxon>
        <taxon>Daphniidae</taxon>
        <taxon>Daphnia</taxon>
        <taxon>Daphnia similis group</taxon>
    </lineage>
</organism>
<protein>
    <submittedName>
        <fullName evidence="2">Uncharacterized protein</fullName>
    </submittedName>
</protein>
<dbReference type="Proteomes" id="UP000820818">
    <property type="component" value="Linkage Group LG8"/>
</dbReference>
<evidence type="ECO:0000313" key="3">
    <source>
        <dbReference type="Proteomes" id="UP000820818"/>
    </source>
</evidence>
<name>A0AAD5L2R1_9CRUS</name>
<evidence type="ECO:0000313" key="2">
    <source>
        <dbReference type="EMBL" id="KAI9554936.1"/>
    </source>
</evidence>
<gene>
    <name evidence="2" type="ORF">GHT06_020216</name>
</gene>
<reference evidence="2 3" key="1">
    <citation type="submission" date="2022-05" db="EMBL/GenBank/DDBJ databases">
        <title>A multi-omics perspective on studying reproductive biology in Daphnia sinensis.</title>
        <authorList>
            <person name="Jia J."/>
        </authorList>
    </citation>
    <scope>NUCLEOTIDE SEQUENCE [LARGE SCALE GENOMIC DNA]</scope>
    <source>
        <strain evidence="2 3">WSL</strain>
    </source>
</reference>
<dbReference type="EMBL" id="WJBH02000008">
    <property type="protein sequence ID" value="KAI9554936.1"/>
    <property type="molecule type" value="Genomic_DNA"/>
</dbReference>
<evidence type="ECO:0000256" key="1">
    <source>
        <dbReference type="SAM" id="Coils"/>
    </source>
</evidence>
<accession>A0AAD5L2R1</accession>
<sequence>MGLNEIALLSSIQHFYFFGKRKIAYNKQIALNSIQYVSIAKSKDTVIRVGKAVLISDSLSIMQTLVIKSLTASVDRRAAGHPKAQCQLHPDCEVGQFSSEKRPYEDIDQELAETDVKIVKLEQDNRQLKQNVLALQEEISAFKEDPVQLLTASDFPPLHYSCS</sequence>